<evidence type="ECO:0000259" key="3">
    <source>
        <dbReference type="PROSITE" id="PS50113"/>
    </source>
</evidence>
<dbReference type="NCBIfam" id="TIGR00229">
    <property type="entry name" value="sensory_box"/>
    <property type="match status" value="1"/>
</dbReference>
<dbReference type="SMART" id="SM00086">
    <property type="entry name" value="PAC"/>
    <property type="match status" value="2"/>
</dbReference>
<keyword evidence="1" id="KW-0472">Membrane</keyword>
<keyword evidence="1" id="KW-0812">Transmembrane</keyword>
<feature type="domain" description="PAS" evidence="2">
    <location>
        <begin position="430"/>
        <end position="474"/>
    </location>
</feature>
<evidence type="ECO:0000313" key="7">
    <source>
        <dbReference type="Proteomes" id="UP000802098"/>
    </source>
</evidence>
<feature type="transmembrane region" description="Helical" evidence="1">
    <location>
        <begin position="128"/>
        <end position="153"/>
    </location>
</feature>
<proteinExistence type="predicted"/>
<keyword evidence="1" id="KW-1133">Transmembrane helix</keyword>
<feature type="transmembrane region" description="Helical" evidence="1">
    <location>
        <begin position="222"/>
        <end position="244"/>
    </location>
</feature>
<dbReference type="SUPFAM" id="SSF55073">
    <property type="entry name" value="Nucleotide cyclase"/>
    <property type="match status" value="1"/>
</dbReference>
<dbReference type="PANTHER" id="PTHR44757">
    <property type="entry name" value="DIGUANYLATE CYCLASE DGCP"/>
    <property type="match status" value="1"/>
</dbReference>
<evidence type="ECO:0000313" key="6">
    <source>
        <dbReference type="EMBL" id="NHK98323.1"/>
    </source>
</evidence>
<protein>
    <submittedName>
        <fullName evidence="6">EAL domain-containing protein</fullName>
    </submittedName>
</protein>
<comment type="caution">
    <text evidence="6">The sequence shown here is derived from an EMBL/GenBank/DDBJ whole genome shotgun (WGS) entry which is preliminary data.</text>
</comment>
<dbReference type="InterPro" id="IPR035965">
    <property type="entry name" value="PAS-like_dom_sf"/>
</dbReference>
<reference evidence="6 7" key="1">
    <citation type="submission" date="2020-03" db="EMBL/GenBank/DDBJ databases">
        <title>Rubrivivax benzoatilyticus JA2 (sequenced after 10 years sub-culturing).</title>
        <authorList>
            <person name="Gupta D."/>
            <person name="Chintalapati S."/>
            <person name="Chintalapati V.R."/>
        </authorList>
    </citation>
    <scope>NUCLEOTIDE SEQUENCE [LARGE SCALE GENOMIC DNA]</scope>
    <source>
        <strain evidence="6 7">JA2-Mal</strain>
    </source>
</reference>
<dbReference type="InterPro" id="IPR000014">
    <property type="entry name" value="PAS"/>
</dbReference>
<evidence type="ECO:0000259" key="2">
    <source>
        <dbReference type="PROSITE" id="PS50112"/>
    </source>
</evidence>
<dbReference type="Pfam" id="PF00563">
    <property type="entry name" value="EAL"/>
    <property type="match status" value="1"/>
</dbReference>
<sequence length="1012" mass="109129">MTPSESRRLLPRLRADWQTGPARAVGAFAAALGCLLAGLLGGFSLADMPWSTMGPTAGVVLACVLRWGAAAGAGAALGAALALLALPLPPLEIAIALVALGCGLALAWRLLGEVGFERRLERARDVGWLAAAATLAFGPVAAIVAAGALRWTALSPTVDQAGPVLAAWATLAVGALLTAFPLLALDQRAMAALAKPARAASALALIGGATAATVLLCMPANHAGALAPLLPFLPPLLLVTLAALHGAPLAGAALLACTTAGALATASGSPWWAGSLQPGALATGTWLATQAAMLLILHASAVEARWREQRWEWALDGSRLGVADWHVHRGEGFASTAWRTLAPAQAAAWSPATWLAQVHPDDRSHLEAAIALIDSGQAGRLPLELRMRHDGGWRWRQATLLVIERGPDGRPARILATLADIEERHEAQDRQRLSASLFQHLHEGLLVTDAELRVLEANPAYGEILGVAREQLIGTVPSLLSPAPDDARARQQRAEMWAALREQGSWRGELDERAADGSLRTLQATISAVPGADRRISHHVLVISDITEQRQQRERLERQALYDELTRLPNRAHLSTLLAEAMEVADRDGFLVAVCYLDLDRFKPVNDRFGHAAGDRLLVELASRLRNTLRRRDQWADVAARLHGDEFVLLLRAGSIDEVRRAIVRVLRVLSQPYLVDSSAAPVPITTSLGATLYPLDRSDPEALLRHADHAMYEAKQSGRNGYVLFDPASRREREALAMAQEEIEQALDRGELMLRYQPKVDMRSGRVVGFEALLRWEHPFKGELPPHSFLPCIEDDRLLVRVGDWVLSQALEHLAQWRRDGLDFAVGVNVSARHLRRPDFAAQLAALIARHGHDLAPYLELEVVETAAIAAEDSPTTTEQMKLCRELGVRFALDDFGTGYSPLRYLKDLPADTLKIDRSFVHNMLDDAQDRGIVEGIISLARTFGCSVVAEGVETPAQARMLLELGCDIGQGTGIASPLRAQQVAQWVRDFRGMFVIAPAGAADGLARLGG</sequence>
<feature type="domain" description="EAL" evidence="4">
    <location>
        <begin position="737"/>
        <end position="993"/>
    </location>
</feature>
<dbReference type="InterPro" id="IPR001610">
    <property type="entry name" value="PAC"/>
</dbReference>
<dbReference type="CDD" id="cd01948">
    <property type="entry name" value="EAL"/>
    <property type="match status" value="1"/>
</dbReference>
<dbReference type="InterPro" id="IPR035919">
    <property type="entry name" value="EAL_sf"/>
</dbReference>
<dbReference type="NCBIfam" id="TIGR00254">
    <property type="entry name" value="GGDEF"/>
    <property type="match status" value="1"/>
</dbReference>
<evidence type="ECO:0000259" key="4">
    <source>
        <dbReference type="PROSITE" id="PS50883"/>
    </source>
</evidence>
<dbReference type="Gene3D" id="3.30.70.270">
    <property type="match status" value="1"/>
</dbReference>
<dbReference type="PROSITE" id="PS50883">
    <property type="entry name" value="EAL"/>
    <property type="match status" value="1"/>
</dbReference>
<dbReference type="CDD" id="cd00130">
    <property type="entry name" value="PAS"/>
    <property type="match status" value="1"/>
</dbReference>
<dbReference type="PANTHER" id="PTHR44757:SF2">
    <property type="entry name" value="BIOFILM ARCHITECTURE MAINTENANCE PROTEIN MBAA"/>
    <property type="match status" value="1"/>
</dbReference>
<feature type="transmembrane region" description="Helical" evidence="1">
    <location>
        <begin position="165"/>
        <end position="185"/>
    </location>
</feature>
<name>A0ABX0HXS3_9BURK</name>
<dbReference type="PROSITE" id="PS50113">
    <property type="entry name" value="PAC"/>
    <property type="match status" value="1"/>
</dbReference>
<dbReference type="Pfam" id="PF08448">
    <property type="entry name" value="PAS_4"/>
    <property type="match status" value="1"/>
</dbReference>
<organism evidence="6 7">
    <name type="scientific">Rubrivivax benzoatilyticus</name>
    <dbReference type="NCBI Taxonomy" id="316997"/>
    <lineage>
        <taxon>Bacteria</taxon>
        <taxon>Pseudomonadati</taxon>
        <taxon>Pseudomonadota</taxon>
        <taxon>Betaproteobacteria</taxon>
        <taxon>Burkholderiales</taxon>
        <taxon>Sphaerotilaceae</taxon>
        <taxon>Rubrivivax</taxon>
    </lineage>
</organism>
<dbReference type="PROSITE" id="PS50887">
    <property type="entry name" value="GGDEF"/>
    <property type="match status" value="1"/>
</dbReference>
<dbReference type="SUPFAM" id="SSF141868">
    <property type="entry name" value="EAL domain-like"/>
    <property type="match status" value="1"/>
</dbReference>
<dbReference type="InterPro" id="IPR013655">
    <property type="entry name" value="PAS_fold_3"/>
</dbReference>
<dbReference type="InterPro" id="IPR029787">
    <property type="entry name" value="Nucleotide_cyclase"/>
</dbReference>
<dbReference type="SMART" id="SM00267">
    <property type="entry name" value="GGDEF"/>
    <property type="match status" value="1"/>
</dbReference>
<dbReference type="EMBL" id="JAAOCD010000003">
    <property type="protein sequence ID" value="NHK98323.1"/>
    <property type="molecule type" value="Genomic_DNA"/>
</dbReference>
<feature type="transmembrane region" description="Helical" evidence="1">
    <location>
        <begin position="20"/>
        <end position="46"/>
    </location>
</feature>
<feature type="transmembrane region" description="Helical" evidence="1">
    <location>
        <begin position="58"/>
        <end position="87"/>
    </location>
</feature>
<dbReference type="InterPro" id="IPR000160">
    <property type="entry name" value="GGDEF_dom"/>
</dbReference>
<evidence type="ECO:0000259" key="5">
    <source>
        <dbReference type="PROSITE" id="PS50887"/>
    </source>
</evidence>
<dbReference type="CDD" id="cd01949">
    <property type="entry name" value="GGDEF"/>
    <property type="match status" value="1"/>
</dbReference>
<dbReference type="PROSITE" id="PS51257">
    <property type="entry name" value="PROKAR_LIPOPROTEIN"/>
    <property type="match status" value="1"/>
</dbReference>
<dbReference type="InterPro" id="IPR013656">
    <property type="entry name" value="PAS_4"/>
</dbReference>
<dbReference type="PROSITE" id="PS50112">
    <property type="entry name" value="PAS"/>
    <property type="match status" value="1"/>
</dbReference>
<dbReference type="InterPro" id="IPR043128">
    <property type="entry name" value="Rev_trsase/Diguanyl_cyclase"/>
</dbReference>
<dbReference type="InterPro" id="IPR052155">
    <property type="entry name" value="Biofilm_reg_signaling"/>
</dbReference>
<dbReference type="SUPFAM" id="SSF55785">
    <property type="entry name" value="PYP-like sensor domain (PAS domain)"/>
    <property type="match status" value="2"/>
</dbReference>
<dbReference type="Gene3D" id="3.20.20.450">
    <property type="entry name" value="EAL domain"/>
    <property type="match status" value="1"/>
</dbReference>
<dbReference type="SMART" id="SM00052">
    <property type="entry name" value="EAL"/>
    <property type="match status" value="1"/>
</dbReference>
<feature type="transmembrane region" description="Helical" evidence="1">
    <location>
        <begin position="197"/>
        <end position="216"/>
    </location>
</feature>
<gene>
    <name evidence="6" type="ORF">G7087_08050</name>
</gene>
<keyword evidence="7" id="KW-1185">Reference proteome</keyword>
<dbReference type="RefSeq" id="WP_029718344.1">
    <property type="nucleotide sequence ID" value="NZ_JAAOCD010000003.1"/>
</dbReference>
<feature type="domain" description="PAC" evidence="3">
    <location>
        <begin position="506"/>
        <end position="558"/>
    </location>
</feature>
<dbReference type="Pfam" id="PF08447">
    <property type="entry name" value="PAS_3"/>
    <property type="match status" value="1"/>
</dbReference>
<dbReference type="InterPro" id="IPR000700">
    <property type="entry name" value="PAS-assoc_C"/>
</dbReference>
<dbReference type="Pfam" id="PF00990">
    <property type="entry name" value="GGDEF"/>
    <property type="match status" value="1"/>
</dbReference>
<feature type="domain" description="GGDEF" evidence="5">
    <location>
        <begin position="590"/>
        <end position="728"/>
    </location>
</feature>
<accession>A0ABX0HXS3</accession>
<evidence type="ECO:0000256" key="1">
    <source>
        <dbReference type="SAM" id="Phobius"/>
    </source>
</evidence>
<dbReference type="SMART" id="SM00091">
    <property type="entry name" value="PAS"/>
    <property type="match status" value="1"/>
</dbReference>
<dbReference type="InterPro" id="IPR001633">
    <property type="entry name" value="EAL_dom"/>
</dbReference>
<dbReference type="Proteomes" id="UP000802098">
    <property type="component" value="Unassembled WGS sequence"/>
</dbReference>
<feature type="transmembrane region" description="Helical" evidence="1">
    <location>
        <begin position="93"/>
        <end position="116"/>
    </location>
</feature>
<feature type="transmembrane region" description="Helical" evidence="1">
    <location>
        <begin position="251"/>
        <end position="273"/>
    </location>
</feature>
<dbReference type="Gene3D" id="3.30.450.20">
    <property type="entry name" value="PAS domain"/>
    <property type="match status" value="2"/>
</dbReference>